<dbReference type="InterPro" id="IPR015915">
    <property type="entry name" value="Kelch-typ_b-propeller"/>
</dbReference>
<dbReference type="AlphaFoldDB" id="A0A2Z6QZB8"/>
<protein>
    <recommendedName>
        <fullName evidence="7">Galactose oxidase</fullName>
    </recommendedName>
</protein>
<keyword evidence="4" id="KW-1133">Transmembrane helix</keyword>
<evidence type="ECO:0000313" key="5">
    <source>
        <dbReference type="EMBL" id="GBB95380.1"/>
    </source>
</evidence>
<keyword evidence="4" id="KW-0812">Transmembrane</keyword>
<dbReference type="Gene3D" id="2.120.10.80">
    <property type="entry name" value="Kelch-type beta propeller"/>
    <property type="match status" value="2"/>
</dbReference>
<keyword evidence="1" id="KW-0880">Kelch repeat</keyword>
<evidence type="ECO:0000256" key="3">
    <source>
        <dbReference type="SAM" id="MobiDB-lite"/>
    </source>
</evidence>
<evidence type="ECO:0000256" key="2">
    <source>
        <dbReference type="ARBA" id="ARBA00022737"/>
    </source>
</evidence>
<keyword evidence="4" id="KW-0472">Membrane</keyword>
<dbReference type="PANTHER" id="PTHR46093:SF18">
    <property type="entry name" value="FIBRONECTIN TYPE-III DOMAIN-CONTAINING PROTEIN"/>
    <property type="match status" value="1"/>
</dbReference>
<keyword evidence="2" id="KW-0677">Repeat</keyword>
<reference evidence="5 6" key="1">
    <citation type="submission" date="2017-11" db="EMBL/GenBank/DDBJ databases">
        <title>The genome of Rhizophagus clarus HR1 reveals common genetic basis of auxotrophy among arbuscular mycorrhizal fungi.</title>
        <authorList>
            <person name="Kobayashi Y."/>
        </authorList>
    </citation>
    <scope>NUCLEOTIDE SEQUENCE [LARGE SCALE GENOMIC DNA]</scope>
    <source>
        <strain evidence="5 6">HR1</strain>
    </source>
</reference>
<proteinExistence type="predicted"/>
<organism evidence="5 6">
    <name type="scientific">Rhizophagus clarus</name>
    <dbReference type="NCBI Taxonomy" id="94130"/>
    <lineage>
        <taxon>Eukaryota</taxon>
        <taxon>Fungi</taxon>
        <taxon>Fungi incertae sedis</taxon>
        <taxon>Mucoromycota</taxon>
        <taxon>Glomeromycotina</taxon>
        <taxon>Glomeromycetes</taxon>
        <taxon>Glomerales</taxon>
        <taxon>Glomeraceae</taxon>
        <taxon>Rhizophagus</taxon>
    </lineage>
</organism>
<feature type="region of interest" description="Disordered" evidence="3">
    <location>
        <begin position="384"/>
        <end position="417"/>
    </location>
</feature>
<sequence>MKKGRKSEEKSLLNDKQIIINVADAPIRFQILVEVNCQVVPFEPDVVYRHTATYIDNKLYILGGIIPSSGTRVNEFFSLDFSVPFDTTQKLPWQDLSSIINMIPPHDSATSAKGGANNDTLILYGGKSTDPTMASVYIFDPQHVTWKVQTITGINTIKVWDLTGVIDNENFYLFGGNTPDVPPNEFLNDMFILDTINFSLGRYSLVNAPTPRCNYGATLLLNNKILYIGGNDDPTTDFNSALDITTGTALPLNEVYIYDTINNIWDKEATTGQIPSNRAGFSTVLGLDGQRVIIYGGIFVNPGYSDTTLYVLNLTNYNWYVPIISGTMLPKPRFQHKANVIGKYMVISFGDGYDRTVDPDILLLDISNNDEYFWTTKFDPSAPLPSTTLPSSPNSSSIPSPTSSQSPSSTPSSSSSKKLVGGIVGTLLIGISLSVGGFFIYKWNKKRQNKNIINENNSYYGQEEKELPTERNIHDYGNATNNKGHETIQIMNDNTTNYDHGQEIVLSPKNENTTNHEPANDHHDQEIMQTLKNENKFTHEQIIPAPAVVYDNYNSGQGAISTSNNNGRSSSQILKDEILQTIRQEFGQNLKDEILQAVREGSFNNLNTTKNNARQD</sequence>
<dbReference type="PANTHER" id="PTHR46093">
    <property type="entry name" value="ACYL-COA-BINDING DOMAIN-CONTAINING PROTEIN 5"/>
    <property type="match status" value="1"/>
</dbReference>
<evidence type="ECO:0000313" key="6">
    <source>
        <dbReference type="Proteomes" id="UP000247702"/>
    </source>
</evidence>
<evidence type="ECO:0000256" key="4">
    <source>
        <dbReference type="SAM" id="Phobius"/>
    </source>
</evidence>
<accession>A0A2Z6QZB8</accession>
<dbReference type="Pfam" id="PF24681">
    <property type="entry name" value="Kelch_KLHDC2_KLHL20_DRC7"/>
    <property type="match status" value="2"/>
</dbReference>
<feature type="transmembrane region" description="Helical" evidence="4">
    <location>
        <begin position="419"/>
        <end position="441"/>
    </location>
</feature>
<keyword evidence="6" id="KW-1185">Reference proteome</keyword>
<dbReference type="EMBL" id="BEXD01001691">
    <property type="protein sequence ID" value="GBB95380.1"/>
    <property type="molecule type" value="Genomic_DNA"/>
</dbReference>
<evidence type="ECO:0008006" key="7">
    <source>
        <dbReference type="Google" id="ProtNLM"/>
    </source>
</evidence>
<dbReference type="Proteomes" id="UP000247702">
    <property type="component" value="Unassembled WGS sequence"/>
</dbReference>
<comment type="caution">
    <text evidence="5">The sequence shown here is derived from an EMBL/GenBank/DDBJ whole genome shotgun (WGS) entry which is preliminary data.</text>
</comment>
<evidence type="ECO:0000256" key="1">
    <source>
        <dbReference type="ARBA" id="ARBA00022441"/>
    </source>
</evidence>
<dbReference type="SUPFAM" id="SSF117281">
    <property type="entry name" value="Kelch motif"/>
    <property type="match status" value="1"/>
</dbReference>
<name>A0A2Z6QZB8_9GLOM</name>
<gene>
    <name evidence="5" type="ORF">RclHR1_02520015</name>
</gene>